<keyword evidence="1" id="KW-0175">Coiled coil</keyword>
<dbReference type="NCBIfam" id="NF041378">
    <property type="entry name" value="XopZ"/>
    <property type="match status" value="1"/>
</dbReference>
<dbReference type="Proteomes" id="UP000050343">
    <property type="component" value="Unassembled WGS sequence"/>
</dbReference>
<feature type="compositionally biased region" description="Polar residues" evidence="2">
    <location>
        <begin position="367"/>
        <end position="384"/>
    </location>
</feature>
<accession>A0A1V9GYH2</accession>
<gene>
    <name evidence="3" type="ORF">IA54_010180</name>
</gene>
<evidence type="ECO:0000256" key="2">
    <source>
        <dbReference type="SAM" id="MobiDB-lite"/>
    </source>
</evidence>
<proteinExistence type="predicted"/>
<name>A0A1V9GYH2_9XANT</name>
<comment type="caution">
    <text evidence="3">The sequence shown here is derived from an EMBL/GenBank/DDBJ whole genome shotgun (WGS) entry which is preliminary data.</text>
</comment>
<reference evidence="3 4" key="1">
    <citation type="journal article" date="2016" name="Plant Pathol.">
        <title>Genetic characterization of strains named as Xanthomonas axonopodis pv. dieffenbachiae leads to a taxonomic revision of the X. axonopodis species complex.</title>
        <authorList>
            <person name="Constantin E.C."/>
            <person name="Cleenwerck I."/>
            <person name="Maes M."/>
            <person name="Baeyen S."/>
            <person name="Van Malderghem C."/>
            <person name="De Vos P."/>
            <person name="Cottyn B."/>
        </authorList>
    </citation>
    <scope>NUCLEOTIDE SEQUENCE [LARGE SCALE GENOMIC DNA]</scope>
    <source>
        <strain evidence="4">LMG9055</strain>
    </source>
</reference>
<dbReference type="EMBL" id="JPUO02000195">
    <property type="protein sequence ID" value="OQP75689.1"/>
    <property type="molecule type" value="Genomic_DNA"/>
</dbReference>
<reference evidence="3 4" key="2">
    <citation type="journal article" date="2017" name="Plant Pathol.">
        <title>Pathogenicity and virulence gene content of Xanthomonas strains infecting Araceae, formerly known as Xanthomonas axonopodis pv. dieffenbachiae.</title>
        <authorList>
            <person name="Constantin E.C."/>
            <person name="Haegeman A."/>
            <person name="Van Vaerenbergh J."/>
            <person name="Baeyen S."/>
            <person name="Van Malderghem C."/>
            <person name="Maes M."/>
            <person name="Cottyn B."/>
        </authorList>
    </citation>
    <scope>NUCLEOTIDE SEQUENCE [LARGE SCALE GENOMIC DNA]</scope>
    <source>
        <strain evidence="4">LMG9055</strain>
    </source>
</reference>
<feature type="coiled-coil region" evidence="1">
    <location>
        <begin position="417"/>
        <end position="479"/>
    </location>
</feature>
<evidence type="ECO:0000313" key="4">
    <source>
        <dbReference type="Proteomes" id="UP000050343"/>
    </source>
</evidence>
<organism evidence="3 4">
    <name type="scientific">Xanthomonas phaseoli pv. syngonii LMG 9055</name>
    <dbReference type="NCBI Taxonomy" id="1437878"/>
    <lineage>
        <taxon>Bacteria</taxon>
        <taxon>Pseudomonadati</taxon>
        <taxon>Pseudomonadota</taxon>
        <taxon>Gammaproteobacteria</taxon>
        <taxon>Lysobacterales</taxon>
        <taxon>Lysobacteraceae</taxon>
        <taxon>Xanthomonas</taxon>
    </lineage>
</organism>
<sequence length="1417" mass="154806">MPASRIGHALRQRKRHVQCTDSTMPRIPLRPSVIAACLPGMAETISHPSKPSARRQTHNKLATPDPRAFEAELIQAQQDPLGWSATLLEQARQPSNLEPGLKAAPKRKHALPRACRKAAERLGLSSGSPEPHTALLRYSSVQYERDTPAGPSDRNANVACDLRASALLPNATEHLNDALIARLEQSNDDLAARICRRRQDELTYAHAQTLQAAREQLALRVGRAANLSDSINALTRERADLLQQLHGCNVQTEAVAAAIHDLESDILGARAALNALPGDQPSRAVAAHASQSSTNAPQDVDRVQLQRVCTQLEHAVQQARARGDALAKTVFFSRGSAQAAQAEQALAEANAEIDRLRSAYAQARNALQSDQASSSANKPASRTLGSHLAAERKREIEALRTRLGRNANMLTLQRQHAKRCQRHAQRLQQRLAQVDAKLQQARHSSRINTRELWQHEQTVSTLEAANDDMQRVVQQAAAQPPADEARPVAADIAAATMEALLDALPGFREDTIDPVSRQVLRAWADGLHGRSAAFGSDALQPVDTLRIALHVLAIASGGDATAAADVLQRLSVVHLRALIPPPQVSIAAEAVPPMEEAPPMETVTACVGLLASVPRGMQVLSHMLREEPTPPSREWLEAAQVHLRASHRLALTPDAEQEQRTWLGDAQMGARHAVHGDSPLQGLQSATDAQRSAFHAFRNGYETTAAGSPYARVNACLQMFAQWAVAGSGRRGKRALNPFNAIELGMKVGASEALPTAVRRANDAFREAAGHLTSWLVARRQIQLAGGRMPSQDELAMQALLEYAQWLPHEQNAADLTFTAKVLGTIERRAQELQRSVAASVSATDDLQPAACHPAIASAWVAVRAGRLRLPETLRLIQRGLLDHAGQPSELPVGAAPLAEDLASDTRNHFHRAIGHASRLLHEGDISRVRSPRALFECLRNLMERLEWRDKLRLTEQRVIGLNTAPLSAALAIIPSGLGLKLSAGGQTSSDRSVEIYMGRTGLSLQIGRQKARQFNATTGMSAGVLLPGTEHAPVGITGAAEWRMKKESGIEHGVQIRVPRRGKGQELEQRAQFLAMFEHLLQLAEQSGGDAGQLSERDFLGELLAHHPSITVGLIGHAERQASATESSLSVAAGVRVGHMDGRPRRATLGASLGVKARRETSRSQTPIEGYMTMVLKDSSAQSRVEIAGRASASVVAQQWTHPSTGNTPPTPVARLSLATLELGYSRELRSAGSNTFSTLWMFNNEIDPVRTDRGFEFFNFASFEREVKRNWQLWTHYGISKLQGKVDDQRLYMVAERQLQDFIDRVRLHMQDNKFASLIVDWVLQAEAAPRLDALRAQAQLLRVAGCDAQAAEADRAFDALISHPSIWEPTILILREKGKHQRERGIDFFIKRQTNQAAEAMRTVGQWIPYEPVP</sequence>
<protein>
    <submittedName>
        <fullName evidence="3">Type III effector</fullName>
    </submittedName>
</protein>
<feature type="region of interest" description="Disordered" evidence="2">
    <location>
        <begin position="367"/>
        <end position="389"/>
    </location>
</feature>
<evidence type="ECO:0000256" key="1">
    <source>
        <dbReference type="SAM" id="Coils"/>
    </source>
</evidence>
<evidence type="ECO:0000313" key="3">
    <source>
        <dbReference type="EMBL" id="OQP75689.1"/>
    </source>
</evidence>